<dbReference type="InterPro" id="IPR038479">
    <property type="entry name" value="Transthyretin-like_sf"/>
</dbReference>
<proteinExistence type="inferred from homology"/>
<sequence length="107" mass="12227">MENVVVKLCDNDTLLFEDLLASGKTDSRGKFKLLGTAYDVTRIAPQLYIIHDCNNFSDCLRIVSIKIPKQVILLDITPTPYFDVDEIELSKEYDGETKDCINFKHIK</sequence>
<dbReference type="Gene3D" id="2.60.40.3330">
    <property type="match status" value="1"/>
</dbReference>
<organism evidence="5 6">
    <name type="scientific">Acrobeloides nanus</name>
    <dbReference type="NCBI Taxonomy" id="290746"/>
    <lineage>
        <taxon>Eukaryota</taxon>
        <taxon>Metazoa</taxon>
        <taxon>Ecdysozoa</taxon>
        <taxon>Nematoda</taxon>
        <taxon>Chromadorea</taxon>
        <taxon>Rhabditida</taxon>
        <taxon>Tylenchina</taxon>
        <taxon>Cephalobomorpha</taxon>
        <taxon>Cephaloboidea</taxon>
        <taxon>Cephalobidae</taxon>
        <taxon>Acrobeloides</taxon>
    </lineage>
</organism>
<evidence type="ECO:0000256" key="4">
    <source>
        <dbReference type="ARBA" id="ARBA00022729"/>
    </source>
</evidence>
<name>A0A914D1G2_9BILA</name>
<comment type="subcellular location">
    <subcellularLocation>
        <location evidence="1">Secreted</location>
    </subcellularLocation>
</comment>
<evidence type="ECO:0000313" key="6">
    <source>
        <dbReference type="WBParaSite" id="ACRNAN_scaffold17002.g14196.t1"/>
    </source>
</evidence>
<dbReference type="GO" id="GO:0005576">
    <property type="term" value="C:extracellular region"/>
    <property type="evidence" value="ECO:0007669"/>
    <property type="project" value="UniProtKB-SubCell"/>
</dbReference>
<accession>A0A914D1G2</accession>
<evidence type="ECO:0000256" key="3">
    <source>
        <dbReference type="ARBA" id="ARBA00022525"/>
    </source>
</evidence>
<dbReference type="Proteomes" id="UP000887540">
    <property type="component" value="Unplaced"/>
</dbReference>
<dbReference type="GO" id="GO:0009986">
    <property type="term" value="C:cell surface"/>
    <property type="evidence" value="ECO:0007669"/>
    <property type="project" value="InterPro"/>
</dbReference>
<dbReference type="InterPro" id="IPR001534">
    <property type="entry name" value="Transthyretin-like"/>
</dbReference>
<dbReference type="AlphaFoldDB" id="A0A914D1G2"/>
<evidence type="ECO:0000256" key="2">
    <source>
        <dbReference type="ARBA" id="ARBA00010112"/>
    </source>
</evidence>
<keyword evidence="4" id="KW-0732">Signal</keyword>
<keyword evidence="3" id="KW-0964">Secreted</keyword>
<keyword evidence="5" id="KW-1185">Reference proteome</keyword>
<reference evidence="6" key="1">
    <citation type="submission" date="2022-11" db="UniProtKB">
        <authorList>
            <consortium name="WormBaseParasite"/>
        </authorList>
    </citation>
    <scope>IDENTIFICATION</scope>
</reference>
<comment type="similarity">
    <text evidence="2">Belongs to the nematode transthyretin-like family.</text>
</comment>
<dbReference type="PANTHER" id="PTHR21700">
    <property type="entry name" value="TRANSTHYRETIN-LIKE FAMILY PROTEIN-RELATED"/>
    <property type="match status" value="1"/>
</dbReference>
<evidence type="ECO:0000256" key="1">
    <source>
        <dbReference type="ARBA" id="ARBA00004613"/>
    </source>
</evidence>
<dbReference type="Pfam" id="PF01060">
    <property type="entry name" value="TTR-52"/>
    <property type="match status" value="1"/>
</dbReference>
<evidence type="ECO:0000313" key="5">
    <source>
        <dbReference type="Proteomes" id="UP000887540"/>
    </source>
</evidence>
<dbReference type="WBParaSite" id="ACRNAN_scaffold17002.g14196.t1">
    <property type="protein sequence ID" value="ACRNAN_scaffold17002.g14196.t1"/>
    <property type="gene ID" value="ACRNAN_scaffold17002.g14196"/>
</dbReference>
<protein>
    <submittedName>
        <fullName evidence="6">Transthyretin-like family protein</fullName>
    </submittedName>
</protein>